<accession>A0A8R2B3M8</accession>
<keyword evidence="4" id="KW-1185">Reference proteome</keyword>
<proteinExistence type="predicted"/>
<evidence type="ECO:0000259" key="2">
    <source>
        <dbReference type="PROSITE" id="PS50994"/>
    </source>
</evidence>
<dbReference type="KEGG" id="api:100575932"/>
<evidence type="ECO:0000313" key="3">
    <source>
        <dbReference type="EnsemblMetazoa" id="XP_008180189.1"/>
    </source>
</evidence>
<dbReference type="EnsemblMetazoa" id="XM_008181967.1">
    <property type="protein sequence ID" value="XP_008180189.1"/>
    <property type="gene ID" value="LOC100575932"/>
</dbReference>
<protein>
    <recommendedName>
        <fullName evidence="1">RNA-directed DNA polymerase</fullName>
        <ecNumber evidence="1">2.7.7.49</ecNumber>
    </recommendedName>
</protein>
<dbReference type="SUPFAM" id="SSF53098">
    <property type="entry name" value="Ribonuclease H-like"/>
    <property type="match status" value="1"/>
</dbReference>
<dbReference type="InterPro" id="IPR012337">
    <property type="entry name" value="RNaseH-like_sf"/>
</dbReference>
<sequence length="374" mass="42737">MTNIKSITDLDICTEIKEDKVLREVYFRVLSNKWPDKIKKVNDELKPYFNRKNELTIEVGCLLLGHRIVVPGKFQKELLNELHHTHMGTVKMKSVARSYIWWPGIDKDIQNITKSCVACLAHSNNPPKSVLHSWPWPEGPSQRVHLDFLGPVDVTDNGPSLCSYEMEEFLKINGVTHIKTPPYSPSTNGAAENAVKTFKMFLKKCAKKSDIEDNISKFILAYNSTNHCSTGVSPAELHIGRQLNIALDRLIVKAKYNYTKSLERAKENYKGGRTKTYEIGDEGNIYKRHLNQIIDCMNKNEKEVEINGDLLEELQNADNNKGNIKEQIVISESVKEAEKEVELETEDKVEGVELRKSRRVIKPPVRLDLYSIEC</sequence>
<dbReference type="RefSeq" id="XP_008180189.1">
    <property type="nucleotide sequence ID" value="XM_008181967.1"/>
</dbReference>
<organism evidence="3 4">
    <name type="scientific">Acyrthosiphon pisum</name>
    <name type="common">Pea aphid</name>
    <dbReference type="NCBI Taxonomy" id="7029"/>
    <lineage>
        <taxon>Eukaryota</taxon>
        <taxon>Metazoa</taxon>
        <taxon>Ecdysozoa</taxon>
        <taxon>Arthropoda</taxon>
        <taxon>Hexapoda</taxon>
        <taxon>Insecta</taxon>
        <taxon>Pterygota</taxon>
        <taxon>Neoptera</taxon>
        <taxon>Paraneoptera</taxon>
        <taxon>Hemiptera</taxon>
        <taxon>Sternorrhyncha</taxon>
        <taxon>Aphidomorpha</taxon>
        <taxon>Aphidoidea</taxon>
        <taxon>Aphididae</taxon>
        <taxon>Macrosiphini</taxon>
        <taxon>Acyrthosiphon</taxon>
    </lineage>
</organism>
<dbReference type="Gene3D" id="1.10.340.70">
    <property type="match status" value="1"/>
</dbReference>
<evidence type="ECO:0000256" key="1">
    <source>
        <dbReference type="ARBA" id="ARBA00012493"/>
    </source>
</evidence>
<dbReference type="OrthoDB" id="6621374at2759"/>
<dbReference type="GeneID" id="100575932"/>
<dbReference type="FunFam" id="1.10.340.70:FF:000003">
    <property type="entry name" value="Protein CBG25708"/>
    <property type="match status" value="1"/>
</dbReference>
<dbReference type="PROSITE" id="PS50994">
    <property type="entry name" value="INTEGRASE"/>
    <property type="match status" value="1"/>
</dbReference>
<dbReference type="Gene3D" id="3.30.420.10">
    <property type="entry name" value="Ribonuclease H-like superfamily/Ribonuclease H"/>
    <property type="match status" value="1"/>
</dbReference>
<dbReference type="PANTHER" id="PTHR37984:SF5">
    <property type="entry name" value="PROTEIN NYNRIN-LIKE"/>
    <property type="match status" value="1"/>
</dbReference>
<feature type="domain" description="Integrase catalytic" evidence="2">
    <location>
        <begin position="155"/>
        <end position="242"/>
    </location>
</feature>
<dbReference type="InterPro" id="IPR036397">
    <property type="entry name" value="RNaseH_sf"/>
</dbReference>
<reference evidence="3" key="2">
    <citation type="submission" date="2022-06" db="UniProtKB">
        <authorList>
            <consortium name="EnsemblMetazoa"/>
        </authorList>
    </citation>
    <scope>IDENTIFICATION</scope>
</reference>
<dbReference type="InterPro" id="IPR041588">
    <property type="entry name" value="Integrase_H2C2"/>
</dbReference>
<dbReference type="PANTHER" id="PTHR37984">
    <property type="entry name" value="PROTEIN CBG26694"/>
    <property type="match status" value="1"/>
</dbReference>
<dbReference type="Pfam" id="PF17921">
    <property type="entry name" value="Integrase_H2C2"/>
    <property type="match status" value="1"/>
</dbReference>
<evidence type="ECO:0000313" key="4">
    <source>
        <dbReference type="Proteomes" id="UP000007819"/>
    </source>
</evidence>
<dbReference type="InterPro" id="IPR050951">
    <property type="entry name" value="Retrovirus_Pol_polyprotein"/>
</dbReference>
<dbReference type="GO" id="GO:0003964">
    <property type="term" value="F:RNA-directed DNA polymerase activity"/>
    <property type="evidence" value="ECO:0007669"/>
    <property type="project" value="UniProtKB-EC"/>
</dbReference>
<dbReference type="Proteomes" id="UP000007819">
    <property type="component" value="Chromosome A1"/>
</dbReference>
<dbReference type="InterPro" id="IPR001584">
    <property type="entry name" value="Integrase_cat-core"/>
</dbReference>
<dbReference type="EC" id="2.7.7.49" evidence="1"/>
<dbReference type="AlphaFoldDB" id="A0A8R2B3M8"/>
<reference evidence="4" key="1">
    <citation type="submission" date="2010-06" db="EMBL/GenBank/DDBJ databases">
        <authorList>
            <person name="Jiang H."/>
            <person name="Abraham K."/>
            <person name="Ali S."/>
            <person name="Alsbrooks S.L."/>
            <person name="Anim B.N."/>
            <person name="Anosike U.S."/>
            <person name="Attaway T."/>
            <person name="Bandaranaike D.P."/>
            <person name="Battles P.K."/>
            <person name="Bell S.N."/>
            <person name="Bell A.V."/>
            <person name="Beltran B."/>
            <person name="Bickham C."/>
            <person name="Bustamante Y."/>
            <person name="Caleb T."/>
            <person name="Canada A."/>
            <person name="Cardenas V."/>
            <person name="Carter K."/>
            <person name="Chacko J."/>
            <person name="Chandrabose M.N."/>
            <person name="Chavez D."/>
            <person name="Chavez A."/>
            <person name="Chen L."/>
            <person name="Chu H.-S."/>
            <person name="Claassen K.J."/>
            <person name="Cockrell R."/>
            <person name="Collins M."/>
            <person name="Cooper J.A."/>
            <person name="Cree A."/>
            <person name="Curry S.M."/>
            <person name="Da Y."/>
            <person name="Dao M.D."/>
            <person name="Das B."/>
            <person name="Davila M.-L."/>
            <person name="Davy-Carroll L."/>
            <person name="Denson S."/>
            <person name="Dinh H."/>
            <person name="Ebong V.E."/>
            <person name="Edwards J.R."/>
            <person name="Egan A."/>
            <person name="El-Daye J."/>
            <person name="Escobedo L."/>
            <person name="Fernandez S."/>
            <person name="Fernando P.R."/>
            <person name="Flagg N."/>
            <person name="Forbes L.D."/>
            <person name="Fowler R.G."/>
            <person name="Fu Q."/>
            <person name="Gabisi R.A."/>
            <person name="Ganer J."/>
            <person name="Garbino Pronczuk A."/>
            <person name="Garcia R.M."/>
            <person name="Garner T."/>
            <person name="Garrett T.E."/>
            <person name="Gonzalez D.A."/>
            <person name="Hamid H."/>
            <person name="Hawkins E.S."/>
            <person name="Hirani K."/>
            <person name="Hogues M.E."/>
            <person name="Hollins B."/>
            <person name="Hsiao C.-H."/>
            <person name="Jabil R."/>
            <person name="James M.L."/>
            <person name="Jhangiani S.N."/>
            <person name="Johnson B."/>
            <person name="Johnson Q."/>
            <person name="Joshi V."/>
            <person name="Kalu J.B."/>
            <person name="Kam C."/>
            <person name="Kashfia A."/>
            <person name="Keebler J."/>
            <person name="Kisamo H."/>
            <person name="Kovar C.L."/>
            <person name="Lago L.A."/>
            <person name="Lai C.-Y."/>
            <person name="Laidlaw J."/>
            <person name="Lara F."/>
            <person name="Le T.-K."/>
            <person name="Lee S.L."/>
            <person name="Legall F.H."/>
            <person name="Lemon S.J."/>
            <person name="Lewis L.R."/>
            <person name="Li B."/>
            <person name="Liu Y."/>
            <person name="Liu Y.-S."/>
            <person name="Lopez J."/>
            <person name="Lozado R.J."/>
            <person name="Lu J."/>
            <person name="Madu R.C."/>
            <person name="Maheshwari M."/>
            <person name="Maheshwari R."/>
            <person name="Malloy K."/>
            <person name="Martinez E."/>
            <person name="Mathew T."/>
            <person name="Mercado I.C."/>
            <person name="Mercado C."/>
            <person name="Meyer B."/>
            <person name="Montgomery K."/>
            <person name="Morgan M.B."/>
            <person name="Munidasa M."/>
            <person name="Nazareth L.V."/>
            <person name="Nelson J."/>
            <person name="Ng B.M."/>
            <person name="Nguyen N.B."/>
            <person name="Nguyen P.Q."/>
            <person name="Nguyen T."/>
            <person name="Obregon M."/>
            <person name="Okwuonu G.O."/>
            <person name="Onwere C.G."/>
            <person name="Orozco G."/>
            <person name="Parra A."/>
            <person name="Patel S."/>
            <person name="Patil S."/>
            <person name="Perez A."/>
            <person name="Perez Y."/>
            <person name="Pham C."/>
            <person name="Primus E.L."/>
            <person name="Pu L.-L."/>
            <person name="Puazo M."/>
            <person name="Qin X."/>
            <person name="Quiroz J.B."/>
            <person name="Reese J."/>
            <person name="Richards S."/>
            <person name="Rives C.M."/>
            <person name="Robberts R."/>
            <person name="Ruiz S.J."/>
            <person name="Ruiz M.J."/>
            <person name="Santibanez J."/>
            <person name="Schneider B.W."/>
            <person name="Sisson I."/>
            <person name="Smith M."/>
            <person name="Sodergren E."/>
            <person name="Song X.-Z."/>
            <person name="Song B.B."/>
            <person name="Summersgill H."/>
            <person name="Thelus R."/>
            <person name="Thornton R.D."/>
            <person name="Trejos Z.Y."/>
            <person name="Usmani K."/>
            <person name="Vattathil S."/>
            <person name="Villasana D."/>
            <person name="Walker D.L."/>
            <person name="Wang S."/>
            <person name="Wang K."/>
            <person name="White C.S."/>
            <person name="Williams A.C."/>
            <person name="Williamson J."/>
            <person name="Wilson K."/>
            <person name="Woghiren I.O."/>
            <person name="Woodworth J.R."/>
            <person name="Worley K.C."/>
            <person name="Wright R.A."/>
            <person name="Wu W."/>
            <person name="Young L."/>
            <person name="Zhang L."/>
            <person name="Zhang J."/>
            <person name="Zhu Y."/>
            <person name="Muzny D.M."/>
            <person name="Weinstock G."/>
            <person name="Gibbs R.A."/>
        </authorList>
    </citation>
    <scope>NUCLEOTIDE SEQUENCE [LARGE SCALE GENOMIC DNA]</scope>
    <source>
        <strain evidence="4">LSR1</strain>
    </source>
</reference>
<dbReference type="GO" id="GO:0003676">
    <property type="term" value="F:nucleic acid binding"/>
    <property type="evidence" value="ECO:0007669"/>
    <property type="project" value="InterPro"/>
</dbReference>
<dbReference type="GO" id="GO:0015074">
    <property type="term" value="P:DNA integration"/>
    <property type="evidence" value="ECO:0007669"/>
    <property type="project" value="InterPro"/>
</dbReference>
<name>A0A8R2B3M8_ACYPI</name>